<organism evidence="1 2">
    <name type="scientific">Allofranklinella schreckenbergeri</name>
    <dbReference type="NCBI Taxonomy" id="1076744"/>
    <lineage>
        <taxon>Bacteria</taxon>
        <taxon>Pseudomonadati</taxon>
        <taxon>Pseudomonadota</taxon>
        <taxon>Betaproteobacteria</taxon>
        <taxon>Burkholderiales</taxon>
        <taxon>Comamonadaceae</taxon>
        <taxon>Allofranklinella</taxon>
    </lineage>
</organism>
<reference evidence="1 2" key="1">
    <citation type="submission" date="2018-10" db="EMBL/GenBank/DDBJ databases">
        <title>Comamonadaceae CDC group NO-1 genome sequencing and assembly.</title>
        <authorList>
            <person name="Bernier A.-M."/>
            <person name="Bernard K."/>
        </authorList>
    </citation>
    <scope>NUCLEOTIDE SEQUENCE [LARGE SCALE GENOMIC DNA]</scope>
    <source>
        <strain evidence="1 2">NML180581</strain>
    </source>
</reference>
<sequence length="149" mass="16960">MLAVVDLPAFTRLVCASISLNALDKLRVFRQLPTLSAYQIEALTETFHNEVTEFLQILKEEWPRVADLSAQSWLHTCMVADYLGAGYPNAAAERQALAHMLKRKYREEEHREWIQRAQDFSFLSNHVFSALHDAGTGPRASQARLPSTF</sequence>
<dbReference type="AlphaFoldDB" id="A0A3M6R7T3"/>
<evidence type="ECO:0000313" key="2">
    <source>
        <dbReference type="Proteomes" id="UP000281171"/>
    </source>
</evidence>
<protein>
    <submittedName>
        <fullName evidence="1">Uncharacterized protein</fullName>
    </submittedName>
</protein>
<proteinExistence type="predicted"/>
<evidence type="ECO:0000313" key="1">
    <source>
        <dbReference type="EMBL" id="RMX11411.1"/>
    </source>
</evidence>
<dbReference type="Proteomes" id="UP000281171">
    <property type="component" value="Unassembled WGS sequence"/>
</dbReference>
<comment type="caution">
    <text evidence="1">The sequence shown here is derived from an EMBL/GenBank/DDBJ whole genome shotgun (WGS) entry which is preliminary data.</text>
</comment>
<accession>A0A3M6R7T3</accession>
<dbReference type="EMBL" id="RDQK01000003">
    <property type="protein sequence ID" value="RMX11411.1"/>
    <property type="molecule type" value="Genomic_DNA"/>
</dbReference>
<gene>
    <name evidence="1" type="ORF">EBQ24_01685</name>
</gene>
<name>A0A3M6R7T3_9BURK</name>